<evidence type="ECO:0000313" key="3">
    <source>
        <dbReference type="Proteomes" id="UP000765509"/>
    </source>
</evidence>
<feature type="compositionally biased region" description="Low complexity" evidence="1">
    <location>
        <begin position="108"/>
        <end position="118"/>
    </location>
</feature>
<proteinExistence type="predicted"/>
<protein>
    <submittedName>
        <fullName evidence="2">Uncharacterized protein</fullName>
    </submittedName>
</protein>
<evidence type="ECO:0000313" key="2">
    <source>
        <dbReference type="EMBL" id="MBW0478902.1"/>
    </source>
</evidence>
<accession>A0A9Q3GTN8</accession>
<evidence type="ECO:0000256" key="1">
    <source>
        <dbReference type="SAM" id="MobiDB-lite"/>
    </source>
</evidence>
<sequence length="118" mass="13264">MSCVHQYNINRHMCHRRMSLKAQTHFNTIHKLQVTTPHGSRQQFGILIFVHEKTSVPPPDHLTPLLSLISCMNWIPLPCLILSNPKHAYAPPVPSRCDSNISPPSRPSPLLTLPHPAA</sequence>
<organism evidence="2 3">
    <name type="scientific">Austropuccinia psidii MF-1</name>
    <dbReference type="NCBI Taxonomy" id="1389203"/>
    <lineage>
        <taxon>Eukaryota</taxon>
        <taxon>Fungi</taxon>
        <taxon>Dikarya</taxon>
        <taxon>Basidiomycota</taxon>
        <taxon>Pucciniomycotina</taxon>
        <taxon>Pucciniomycetes</taxon>
        <taxon>Pucciniales</taxon>
        <taxon>Sphaerophragmiaceae</taxon>
        <taxon>Austropuccinia</taxon>
    </lineage>
</organism>
<reference evidence="2" key="1">
    <citation type="submission" date="2021-03" db="EMBL/GenBank/DDBJ databases">
        <title>Draft genome sequence of rust myrtle Austropuccinia psidii MF-1, a brazilian biotype.</title>
        <authorList>
            <person name="Quecine M.C."/>
            <person name="Pachon D.M.R."/>
            <person name="Bonatelli M.L."/>
            <person name="Correr F.H."/>
            <person name="Franceschini L.M."/>
            <person name="Leite T.F."/>
            <person name="Margarido G.R.A."/>
            <person name="Almeida C.A."/>
            <person name="Ferrarezi J.A."/>
            <person name="Labate C.A."/>
        </authorList>
    </citation>
    <scope>NUCLEOTIDE SEQUENCE</scope>
    <source>
        <strain evidence="2">MF-1</strain>
    </source>
</reference>
<name>A0A9Q3GTN8_9BASI</name>
<dbReference type="AlphaFoldDB" id="A0A9Q3GTN8"/>
<feature type="region of interest" description="Disordered" evidence="1">
    <location>
        <begin position="93"/>
        <end position="118"/>
    </location>
</feature>
<keyword evidence="3" id="KW-1185">Reference proteome</keyword>
<comment type="caution">
    <text evidence="2">The sequence shown here is derived from an EMBL/GenBank/DDBJ whole genome shotgun (WGS) entry which is preliminary data.</text>
</comment>
<dbReference type="EMBL" id="AVOT02005373">
    <property type="protein sequence ID" value="MBW0478902.1"/>
    <property type="molecule type" value="Genomic_DNA"/>
</dbReference>
<dbReference type="Proteomes" id="UP000765509">
    <property type="component" value="Unassembled WGS sequence"/>
</dbReference>
<gene>
    <name evidence="2" type="ORF">O181_018617</name>
</gene>